<reference evidence="1 2" key="1">
    <citation type="submission" date="2015-01" db="EMBL/GenBank/DDBJ databases">
        <title>Comparative genomics of non-oral Prevotella species.</title>
        <authorList>
            <person name="Accetto T."/>
            <person name="Nograsek B."/>
            <person name="Avgustin G."/>
        </authorList>
    </citation>
    <scope>NUCLEOTIDE SEQUENCE [LARGE SCALE GENOMIC DNA]</scope>
    <source>
        <strain evidence="1 2">P5-119</strain>
    </source>
</reference>
<sequence>MKNIYAFDFDGTLTKRDSLIAFLLFAKGWKEFLKCFALHIHLLIAMKLKLADSGKVKESIFAYYFQNMPESMFDNLCERFAATHSHILRPKGVERVREAMAEPDSTVMIVSASINNWVAPFFREFPGIEIFCTRIEVKEGNLTGRFLSANCRGKEKVRRILALHPDRKSYFLTAFGDSSGDIAMLDFADEGFYKPFR</sequence>
<evidence type="ECO:0000313" key="2">
    <source>
        <dbReference type="Proteomes" id="UP000032046"/>
    </source>
</evidence>
<dbReference type="GO" id="GO:0006564">
    <property type="term" value="P:L-serine biosynthetic process"/>
    <property type="evidence" value="ECO:0007669"/>
    <property type="project" value="TreeGrafter"/>
</dbReference>
<dbReference type="RefSeq" id="WP_022316657.1">
    <property type="nucleotide sequence ID" value="NZ_JXQI01000060.1"/>
</dbReference>
<dbReference type="GO" id="GO:0000287">
    <property type="term" value="F:magnesium ion binding"/>
    <property type="evidence" value="ECO:0007669"/>
    <property type="project" value="TreeGrafter"/>
</dbReference>
<accession>A0A0D0IT53</accession>
<name>A0A0D0IT53_9BACT</name>
<dbReference type="GO" id="GO:0005737">
    <property type="term" value="C:cytoplasm"/>
    <property type="evidence" value="ECO:0007669"/>
    <property type="project" value="TreeGrafter"/>
</dbReference>
<dbReference type="EMBL" id="JXQK01000088">
    <property type="protein sequence ID" value="KIP60124.1"/>
    <property type="molecule type" value="Genomic_DNA"/>
</dbReference>
<comment type="caution">
    <text evidence="1">The sequence shown here is derived from an EMBL/GenBank/DDBJ whole genome shotgun (WGS) entry which is preliminary data.</text>
</comment>
<proteinExistence type="predicted"/>
<keyword evidence="2" id="KW-1185">Reference proteome</keyword>
<organism evidence="1 2">
    <name type="scientific">Prevotella pectinovora</name>
    <dbReference type="NCBI Taxonomy" id="1602169"/>
    <lineage>
        <taxon>Bacteria</taxon>
        <taxon>Pseudomonadati</taxon>
        <taxon>Bacteroidota</taxon>
        <taxon>Bacteroidia</taxon>
        <taxon>Bacteroidales</taxon>
        <taxon>Prevotellaceae</taxon>
        <taxon>Prevotella</taxon>
    </lineage>
</organism>
<dbReference type="SUPFAM" id="SSF56784">
    <property type="entry name" value="HAD-like"/>
    <property type="match status" value="1"/>
</dbReference>
<dbReference type="GO" id="GO:0036424">
    <property type="term" value="F:L-phosphoserine phosphatase activity"/>
    <property type="evidence" value="ECO:0007669"/>
    <property type="project" value="TreeGrafter"/>
</dbReference>
<dbReference type="InterPro" id="IPR050582">
    <property type="entry name" value="HAD-like_SerB"/>
</dbReference>
<dbReference type="Gene3D" id="3.40.50.1000">
    <property type="entry name" value="HAD superfamily/HAD-like"/>
    <property type="match status" value="1"/>
</dbReference>
<dbReference type="InterPro" id="IPR036412">
    <property type="entry name" value="HAD-like_sf"/>
</dbReference>
<dbReference type="NCBIfam" id="TIGR01488">
    <property type="entry name" value="HAD-SF-IB"/>
    <property type="match status" value="1"/>
</dbReference>
<dbReference type="Gene3D" id="1.20.1440.100">
    <property type="entry name" value="SG protein - dephosphorylation function"/>
    <property type="match status" value="1"/>
</dbReference>
<dbReference type="PANTHER" id="PTHR43344:SF14">
    <property type="entry name" value="HAD-IB FAMILY HYDROLASE"/>
    <property type="match status" value="1"/>
</dbReference>
<protein>
    <submittedName>
        <fullName evidence="1">Contig88, whole genome shotgun sequence</fullName>
    </submittedName>
</protein>
<dbReference type="Pfam" id="PF12710">
    <property type="entry name" value="HAD"/>
    <property type="match status" value="1"/>
</dbReference>
<dbReference type="PANTHER" id="PTHR43344">
    <property type="entry name" value="PHOSPHOSERINE PHOSPHATASE"/>
    <property type="match status" value="1"/>
</dbReference>
<dbReference type="InterPro" id="IPR023214">
    <property type="entry name" value="HAD_sf"/>
</dbReference>
<dbReference type="STRING" id="1602171.ST44_12365"/>
<gene>
    <name evidence="1" type="ORF">ST44_12365</name>
</gene>
<dbReference type="Proteomes" id="UP000032046">
    <property type="component" value="Unassembled WGS sequence"/>
</dbReference>
<evidence type="ECO:0000313" key="1">
    <source>
        <dbReference type="EMBL" id="KIP60124.1"/>
    </source>
</evidence>
<dbReference type="AlphaFoldDB" id="A0A0D0IT53"/>
<dbReference type="OrthoDB" id="9794212at2"/>